<organism evidence="2 3">
    <name type="scientific">Serendipita indica (strain DSM 11827)</name>
    <name type="common">Root endophyte fungus</name>
    <name type="synonym">Piriformospora indica</name>
    <dbReference type="NCBI Taxonomy" id="1109443"/>
    <lineage>
        <taxon>Eukaryota</taxon>
        <taxon>Fungi</taxon>
        <taxon>Dikarya</taxon>
        <taxon>Basidiomycota</taxon>
        <taxon>Agaricomycotina</taxon>
        <taxon>Agaricomycetes</taxon>
        <taxon>Sebacinales</taxon>
        <taxon>Serendipitaceae</taxon>
        <taxon>Serendipita</taxon>
    </lineage>
</organism>
<gene>
    <name evidence="2" type="ORF">PIIN_00965</name>
</gene>
<reference evidence="2 3" key="1">
    <citation type="journal article" date="2011" name="PLoS Pathog.">
        <title>Endophytic Life Strategies Decoded by Genome and Transcriptome Analyses of the Mutualistic Root Symbiont Piriformospora indica.</title>
        <authorList>
            <person name="Zuccaro A."/>
            <person name="Lahrmann U."/>
            <person name="Guldener U."/>
            <person name="Langen G."/>
            <person name="Pfiffi S."/>
            <person name="Biedenkopf D."/>
            <person name="Wong P."/>
            <person name="Samans B."/>
            <person name="Grimm C."/>
            <person name="Basiewicz M."/>
            <person name="Murat C."/>
            <person name="Martin F."/>
            <person name="Kogel K.H."/>
        </authorList>
    </citation>
    <scope>NUCLEOTIDE SEQUENCE [LARGE SCALE GENOMIC DNA]</scope>
    <source>
        <strain evidence="2 3">DSM 11827</strain>
    </source>
</reference>
<proteinExistence type="predicted"/>
<feature type="transmembrane region" description="Helical" evidence="1">
    <location>
        <begin position="145"/>
        <end position="166"/>
    </location>
</feature>
<dbReference type="InParanoid" id="G4T798"/>
<dbReference type="Proteomes" id="UP000007148">
    <property type="component" value="Unassembled WGS sequence"/>
</dbReference>
<evidence type="ECO:0008006" key="4">
    <source>
        <dbReference type="Google" id="ProtNLM"/>
    </source>
</evidence>
<keyword evidence="1" id="KW-0472">Membrane</keyword>
<dbReference type="OrthoDB" id="3248450at2759"/>
<evidence type="ECO:0000313" key="2">
    <source>
        <dbReference type="EMBL" id="CCA67131.1"/>
    </source>
</evidence>
<evidence type="ECO:0000313" key="3">
    <source>
        <dbReference type="Proteomes" id="UP000007148"/>
    </source>
</evidence>
<feature type="transmembrane region" description="Helical" evidence="1">
    <location>
        <begin position="86"/>
        <end position="108"/>
    </location>
</feature>
<keyword evidence="1" id="KW-0812">Transmembrane</keyword>
<dbReference type="EMBL" id="CAFZ01000010">
    <property type="protein sequence ID" value="CCA67131.1"/>
    <property type="molecule type" value="Genomic_DNA"/>
</dbReference>
<name>G4T798_SERID</name>
<dbReference type="AlphaFoldDB" id="G4T798"/>
<protein>
    <recommendedName>
        <fullName evidence="4">MARVEL domain-containing protein</fullName>
    </recommendedName>
</protein>
<sequence>MSYTCCLTVPIRAGAVTISVLGVMASAAFGVVYAREIEDGIMTTSEDHPMAKFVPYVGMVSWMFLALISLFGCIACYRTKPKLATIYFWALLVQYVVDLAFLVVTMYFCITSAQTKKRNCDLRAQGEGFSHTDALCSAALSASSILLLSVLGVYKLYATYAVYVIFNFMRWVKMEWLEIEAQKVQKIMQQRQPQPMIDYDSYTATKNWSKFED</sequence>
<dbReference type="HOGENOM" id="CLU_1310776_0_0_1"/>
<accession>G4T798</accession>
<evidence type="ECO:0000256" key="1">
    <source>
        <dbReference type="SAM" id="Phobius"/>
    </source>
</evidence>
<keyword evidence="1" id="KW-1133">Transmembrane helix</keyword>
<comment type="caution">
    <text evidence="2">The sequence shown here is derived from an EMBL/GenBank/DDBJ whole genome shotgun (WGS) entry which is preliminary data.</text>
</comment>
<feature type="transmembrane region" description="Helical" evidence="1">
    <location>
        <begin position="53"/>
        <end position="74"/>
    </location>
</feature>
<keyword evidence="3" id="KW-1185">Reference proteome</keyword>
<feature type="transmembrane region" description="Helical" evidence="1">
    <location>
        <begin position="12"/>
        <end position="33"/>
    </location>
</feature>